<sequence length="111" mass="12786">MRHTLLAPVRSLISRSELRLDRTKNHMRIRGDRTCCQVCSLKYAISRTVIQCSVCKVGLCVLKDDCSLEYHSVQTLPQRRLKRDKPRREHGLGRQIRENELTEPAPSTSKG</sequence>
<evidence type="ECO:0008006" key="4">
    <source>
        <dbReference type="Google" id="ProtNLM"/>
    </source>
</evidence>
<reference evidence="2 3" key="1">
    <citation type="journal article" date="2019" name="Commun. Biol.">
        <title>The bagworm genome reveals a unique fibroin gene that provides high tensile strength.</title>
        <authorList>
            <person name="Kono N."/>
            <person name="Nakamura H."/>
            <person name="Ohtoshi R."/>
            <person name="Tomita M."/>
            <person name="Numata K."/>
            <person name="Arakawa K."/>
        </authorList>
    </citation>
    <scope>NUCLEOTIDE SEQUENCE [LARGE SCALE GENOMIC DNA]</scope>
</reference>
<comment type="caution">
    <text evidence="2">The sequence shown here is derived from an EMBL/GenBank/DDBJ whole genome shotgun (WGS) entry which is preliminary data.</text>
</comment>
<dbReference type="AlphaFoldDB" id="A0A4C1ZS56"/>
<gene>
    <name evidence="2" type="ORF">EVAR_66709_1</name>
</gene>
<feature type="region of interest" description="Disordered" evidence="1">
    <location>
        <begin position="77"/>
        <end position="111"/>
    </location>
</feature>
<accession>A0A4C1ZS56</accession>
<name>A0A4C1ZS56_EUMVA</name>
<dbReference type="Proteomes" id="UP000299102">
    <property type="component" value="Unassembled WGS sequence"/>
</dbReference>
<evidence type="ECO:0000313" key="2">
    <source>
        <dbReference type="EMBL" id="GBP89819.1"/>
    </source>
</evidence>
<organism evidence="2 3">
    <name type="scientific">Eumeta variegata</name>
    <name type="common">Bagworm moth</name>
    <name type="synonym">Eumeta japonica</name>
    <dbReference type="NCBI Taxonomy" id="151549"/>
    <lineage>
        <taxon>Eukaryota</taxon>
        <taxon>Metazoa</taxon>
        <taxon>Ecdysozoa</taxon>
        <taxon>Arthropoda</taxon>
        <taxon>Hexapoda</taxon>
        <taxon>Insecta</taxon>
        <taxon>Pterygota</taxon>
        <taxon>Neoptera</taxon>
        <taxon>Endopterygota</taxon>
        <taxon>Lepidoptera</taxon>
        <taxon>Glossata</taxon>
        <taxon>Ditrysia</taxon>
        <taxon>Tineoidea</taxon>
        <taxon>Psychidae</taxon>
        <taxon>Oiketicinae</taxon>
        <taxon>Eumeta</taxon>
    </lineage>
</organism>
<protein>
    <recommendedName>
        <fullName evidence="4">PiggyBac transposable element-derived protein 4 C-terminal zinc-ribbon domain-containing protein</fullName>
    </recommendedName>
</protein>
<dbReference type="EMBL" id="BGZK01002032">
    <property type="protein sequence ID" value="GBP89819.1"/>
    <property type="molecule type" value="Genomic_DNA"/>
</dbReference>
<evidence type="ECO:0000256" key="1">
    <source>
        <dbReference type="SAM" id="MobiDB-lite"/>
    </source>
</evidence>
<proteinExistence type="predicted"/>
<keyword evidence="3" id="KW-1185">Reference proteome</keyword>
<feature type="compositionally biased region" description="Basic and acidic residues" evidence="1">
    <location>
        <begin position="86"/>
        <end position="100"/>
    </location>
</feature>
<evidence type="ECO:0000313" key="3">
    <source>
        <dbReference type="Proteomes" id="UP000299102"/>
    </source>
</evidence>